<dbReference type="InterPro" id="IPR036291">
    <property type="entry name" value="NAD(P)-bd_dom_sf"/>
</dbReference>
<proteinExistence type="inferred from homology"/>
<dbReference type="GO" id="GO:0016614">
    <property type="term" value="F:oxidoreductase activity, acting on CH-OH group of donors"/>
    <property type="evidence" value="ECO:0007669"/>
    <property type="project" value="UniProtKB-ARBA"/>
</dbReference>
<evidence type="ECO:0000256" key="3">
    <source>
        <dbReference type="SAM" id="MobiDB-lite"/>
    </source>
</evidence>
<feature type="compositionally biased region" description="Low complexity" evidence="3">
    <location>
        <begin position="1"/>
        <end position="19"/>
    </location>
</feature>
<dbReference type="AlphaFoldDB" id="A0A380P5Z7"/>
<dbReference type="InterPro" id="IPR020904">
    <property type="entry name" value="Sc_DH/Rdtase_CS"/>
</dbReference>
<dbReference type="PANTHER" id="PTHR48107">
    <property type="entry name" value="NADPH-DEPENDENT ALDEHYDE REDUCTASE-LIKE PROTEIN, CHLOROPLASTIC-RELATED"/>
    <property type="match status" value="1"/>
</dbReference>
<gene>
    <name evidence="4" type="primary">ydaD_3</name>
    <name evidence="4" type="ORF">NCTC7807_04395</name>
</gene>
<sequence length="304" mass="31732">MVPARDPGPVAGAGAAPARTTTSGECSQPRQQQTPPGSTARMRPEPDHGEESYRGSGRLAGKTAVITGGDSGIGRAVAIAFAREGADVLVSYLDEHEDAEQTRHWVEEAGRRCVPAPGDLADPAHCRAVVDTAIREFGRLDVLVSNAAFQMTRNSVEDIPDEEWDRTLAINISAFFHLAKAAVPHLRPGATIIATTSVNSDAPPPQLLPYNVTKAGIANMAGSLSQLLGPKGIRVNSVAPGPIWTPLIPATMPADQVESFGAEVPLGRPGQPAELAPVHVMLASDEASYVSGARIAVTGGQPIL</sequence>
<dbReference type="PANTHER" id="PTHR48107:SF16">
    <property type="entry name" value="NADPH-DEPENDENT ALDEHYDE REDUCTASE 1, CHLOROPLASTIC"/>
    <property type="match status" value="1"/>
</dbReference>
<comment type="similarity">
    <text evidence="1">Belongs to the short-chain dehydrogenases/reductases (SDR) family.</text>
</comment>
<evidence type="ECO:0000256" key="2">
    <source>
        <dbReference type="ARBA" id="ARBA00023002"/>
    </source>
</evidence>
<dbReference type="Proteomes" id="UP000254150">
    <property type="component" value="Unassembled WGS sequence"/>
</dbReference>
<dbReference type="Pfam" id="PF13561">
    <property type="entry name" value="adh_short_C2"/>
    <property type="match status" value="1"/>
</dbReference>
<accession>A0A380P5Z7</accession>
<dbReference type="EMBL" id="UHID01000007">
    <property type="protein sequence ID" value="SUP60328.1"/>
    <property type="molecule type" value="Genomic_DNA"/>
</dbReference>
<dbReference type="SUPFAM" id="SSF51735">
    <property type="entry name" value="NAD(P)-binding Rossmann-fold domains"/>
    <property type="match status" value="1"/>
</dbReference>
<organism evidence="4 5">
    <name type="scientific">Streptomyces griseus</name>
    <dbReference type="NCBI Taxonomy" id="1911"/>
    <lineage>
        <taxon>Bacteria</taxon>
        <taxon>Bacillati</taxon>
        <taxon>Actinomycetota</taxon>
        <taxon>Actinomycetes</taxon>
        <taxon>Kitasatosporales</taxon>
        <taxon>Streptomycetaceae</taxon>
        <taxon>Streptomyces</taxon>
    </lineage>
</organism>
<dbReference type="FunFam" id="3.40.50.720:FF:000084">
    <property type="entry name" value="Short-chain dehydrogenase reductase"/>
    <property type="match status" value="1"/>
</dbReference>
<dbReference type="Gene3D" id="3.40.50.720">
    <property type="entry name" value="NAD(P)-binding Rossmann-like Domain"/>
    <property type="match status" value="1"/>
</dbReference>
<dbReference type="PROSITE" id="PS00061">
    <property type="entry name" value="ADH_SHORT"/>
    <property type="match status" value="1"/>
</dbReference>
<reference evidence="4 5" key="1">
    <citation type="submission" date="2018-06" db="EMBL/GenBank/DDBJ databases">
        <authorList>
            <consortium name="Pathogen Informatics"/>
            <person name="Doyle S."/>
        </authorList>
    </citation>
    <scope>NUCLEOTIDE SEQUENCE [LARGE SCALE GENOMIC DNA]</scope>
    <source>
        <strain evidence="4 5">NCTC7807</strain>
    </source>
</reference>
<evidence type="ECO:0000256" key="1">
    <source>
        <dbReference type="ARBA" id="ARBA00006484"/>
    </source>
</evidence>
<dbReference type="InterPro" id="IPR002347">
    <property type="entry name" value="SDR_fam"/>
</dbReference>
<feature type="compositionally biased region" description="Basic and acidic residues" evidence="3">
    <location>
        <begin position="42"/>
        <end position="53"/>
    </location>
</feature>
<evidence type="ECO:0000313" key="5">
    <source>
        <dbReference type="Proteomes" id="UP000254150"/>
    </source>
</evidence>
<protein>
    <submittedName>
        <fullName evidence="4">Short-chain dehydrogenase/reductase SDR</fullName>
        <ecNumber evidence="4">1.-.-.-</ecNumber>
    </submittedName>
</protein>
<keyword evidence="2 4" id="KW-0560">Oxidoreductase</keyword>
<evidence type="ECO:0000313" key="4">
    <source>
        <dbReference type="EMBL" id="SUP60328.1"/>
    </source>
</evidence>
<feature type="compositionally biased region" description="Polar residues" evidence="3">
    <location>
        <begin position="20"/>
        <end position="37"/>
    </location>
</feature>
<feature type="region of interest" description="Disordered" evidence="3">
    <location>
        <begin position="1"/>
        <end position="59"/>
    </location>
</feature>
<name>A0A380P5Z7_STRGR</name>
<dbReference type="PRINTS" id="PR00081">
    <property type="entry name" value="GDHRDH"/>
</dbReference>
<dbReference type="EC" id="1.-.-.-" evidence="4"/>